<protein>
    <submittedName>
        <fullName evidence="2">FTH domain-containing protein</fullName>
    </submittedName>
</protein>
<dbReference type="Proteomes" id="UP000095287">
    <property type="component" value="Unplaced"/>
</dbReference>
<name>A0A1I7XY13_9BILA</name>
<proteinExistence type="predicted"/>
<keyword evidence="1" id="KW-1185">Reference proteome</keyword>
<organism evidence="1 2">
    <name type="scientific">Steinernema glaseri</name>
    <dbReference type="NCBI Taxonomy" id="37863"/>
    <lineage>
        <taxon>Eukaryota</taxon>
        <taxon>Metazoa</taxon>
        <taxon>Ecdysozoa</taxon>
        <taxon>Nematoda</taxon>
        <taxon>Chromadorea</taxon>
        <taxon>Rhabditida</taxon>
        <taxon>Tylenchina</taxon>
        <taxon>Panagrolaimomorpha</taxon>
        <taxon>Strongyloidoidea</taxon>
        <taxon>Steinernematidae</taxon>
        <taxon>Steinernema</taxon>
    </lineage>
</organism>
<evidence type="ECO:0000313" key="2">
    <source>
        <dbReference type="WBParaSite" id="L893_g10624.t1"/>
    </source>
</evidence>
<sequence length="368" mass="42716">MDTVPYAFVRSLMETLLVSENLWSLEHVEAATTCSIETPGVFFKTPFNEDRLLVKAPVYEGMLLGDARRPPVPAKNLLQLNVFSQSLFFEGDDALLEGTSIRQIRRLVEQCRHVPIRELIVQRFSSAAIPQTSIALIPDLTTFFNRVALDYYDTDSYREFLLALVEAKRLERLDIYISSEDGFPNATSPHWFQETILKAFFQPQLQELKIYFKHYSWIPSALLDSLIRDWLRRAETFPETTRTLDILGAPPFRLLESFRSTGETHHKDSSLFARRRFLMPHPQSTERMLEVKITVFTPNNEATEAFSDEEFIEKANFSRIRFHFNRGQNAMYWRTLRTTSITKKPRVKKPWAVMETSRPGSHHCAKAT</sequence>
<dbReference type="WBParaSite" id="L893_g10624.t1">
    <property type="protein sequence ID" value="L893_g10624.t1"/>
    <property type="gene ID" value="L893_g10624"/>
</dbReference>
<accession>A0A1I7XY13</accession>
<reference evidence="2" key="1">
    <citation type="submission" date="2016-11" db="UniProtKB">
        <authorList>
            <consortium name="WormBaseParasite"/>
        </authorList>
    </citation>
    <scope>IDENTIFICATION</scope>
</reference>
<evidence type="ECO:0000313" key="1">
    <source>
        <dbReference type="Proteomes" id="UP000095287"/>
    </source>
</evidence>
<dbReference type="AlphaFoldDB" id="A0A1I7XY13"/>